<feature type="transmembrane region" description="Helical" evidence="6">
    <location>
        <begin position="166"/>
        <end position="185"/>
    </location>
</feature>
<gene>
    <name evidence="7" type="ORF">A2122_01040</name>
</gene>
<keyword evidence="5 6" id="KW-0472">Membrane</keyword>
<reference evidence="7 8" key="1">
    <citation type="journal article" date="2016" name="Nat. Commun.">
        <title>Thousands of microbial genomes shed light on interconnected biogeochemical processes in an aquifer system.</title>
        <authorList>
            <person name="Anantharaman K."/>
            <person name="Brown C.T."/>
            <person name="Hug L.A."/>
            <person name="Sharon I."/>
            <person name="Castelle C.J."/>
            <person name="Probst A.J."/>
            <person name="Thomas B.C."/>
            <person name="Singh A."/>
            <person name="Wilkins M.J."/>
            <person name="Karaoz U."/>
            <person name="Brodie E.L."/>
            <person name="Williams K.H."/>
            <person name="Hubbard S.S."/>
            <person name="Banfield J.F."/>
        </authorList>
    </citation>
    <scope>NUCLEOTIDE SEQUENCE [LARGE SCALE GENOMIC DNA]</scope>
</reference>
<feature type="transmembrane region" description="Helical" evidence="6">
    <location>
        <begin position="105"/>
        <end position="124"/>
    </location>
</feature>
<keyword evidence="2" id="KW-1003">Cell membrane</keyword>
<dbReference type="InterPro" id="IPR051311">
    <property type="entry name" value="DedA_domain"/>
</dbReference>
<name>A0A1G2C7S5_9BACT</name>
<evidence type="ECO:0000256" key="6">
    <source>
        <dbReference type="SAM" id="Phobius"/>
    </source>
</evidence>
<feature type="transmembrane region" description="Helical" evidence="6">
    <location>
        <begin position="136"/>
        <end position="154"/>
    </location>
</feature>
<dbReference type="EMBL" id="MHKU01000025">
    <property type="protein sequence ID" value="OGY96710.1"/>
    <property type="molecule type" value="Genomic_DNA"/>
</dbReference>
<protein>
    <recommendedName>
        <fullName evidence="9">DedA family protein</fullName>
    </recommendedName>
</protein>
<dbReference type="PANTHER" id="PTHR42709">
    <property type="entry name" value="ALKALINE PHOSPHATASE LIKE PROTEIN"/>
    <property type="match status" value="1"/>
</dbReference>
<comment type="caution">
    <text evidence="7">The sequence shown here is derived from an EMBL/GenBank/DDBJ whole genome shotgun (WGS) entry which is preliminary data.</text>
</comment>
<dbReference type="AlphaFoldDB" id="A0A1G2C7S5"/>
<evidence type="ECO:0000256" key="5">
    <source>
        <dbReference type="ARBA" id="ARBA00023136"/>
    </source>
</evidence>
<evidence type="ECO:0000256" key="4">
    <source>
        <dbReference type="ARBA" id="ARBA00022989"/>
    </source>
</evidence>
<proteinExistence type="predicted"/>
<evidence type="ECO:0008006" key="9">
    <source>
        <dbReference type="Google" id="ProtNLM"/>
    </source>
</evidence>
<dbReference type="PANTHER" id="PTHR42709:SF6">
    <property type="entry name" value="UNDECAPRENYL PHOSPHATE TRANSPORTER A"/>
    <property type="match status" value="1"/>
</dbReference>
<evidence type="ECO:0000256" key="3">
    <source>
        <dbReference type="ARBA" id="ARBA00022692"/>
    </source>
</evidence>
<dbReference type="STRING" id="1798644.A2122_01040"/>
<evidence type="ECO:0000313" key="8">
    <source>
        <dbReference type="Proteomes" id="UP000176648"/>
    </source>
</evidence>
<evidence type="ECO:0000256" key="1">
    <source>
        <dbReference type="ARBA" id="ARBA00004651"/>
    </source>
</evidence>
<dbReference type="GO" id="GO:0005886">
    <property type="term" value="C:plasma membrane"/>
    <property type="evidence" value="ECO:0007669"/>
    <property type="project" value="UniProtKB-SubCell"/>
</dbReference>
<feature type="transmembrane region" description="Helical" evidence="6">
    <location>
        <begin position="14"/>
        <end position="40"/>
    </location>
</feature>
<dbReference type="Proteomes" id="UP000176648">
    <property type="component" value="Unassembled WGS sequence"/>
</dbReference>
<evidence type="ECO:0000256" key="2">
    <source>
        <dbReference type="ARBA" id="ARBA00022475"/>
    </source>
</evidence>
<accession>A0A1G2C7S5</accession>
<sequence>MADFSAVVEWLLTYGYGIMFFGMLVEGPVVTAAAAFAVGLGYFDFGVVYVLSVLGDIIPDIMFYGVGYWGRETVVEKYGKYIGLTPGILSKGERLISRNTVKSLVLFKLAPVFSLPGIVIAGIMKIPAKKFLTVDLIFTFFNSLLFMVLGFYFGKIFETIMYHIKNAQWALLFVVVIAAAAYYGYKKISARLAKRFEEQ</sequence>
<comment type="subcellular location">
    <subcellularLocation>
        <location evidence="1">Cell membrane</location>
        <topology evidence="1">Multi-pass membrane protein</topology>
    </subcellularLocation>
</comment>
<keyword evidence="3 6" id="KW-0812">Transmembrane</keyword>
<organism evidence="7 8">
    <name type="scientific">Candidatus Liptonbacteria bacterium GWB1_49_6</name>
    <dbReference type="NCBI Taxonomy" id="1798644"/>
    <lineage>
        <taxon>Bacteria</taxon>
        <taxon>Candidatus Liptoniibacteriota</taxon>
    </lineage>
</organism>
<keyword evidence="4 6" id="KW-1133">Transmembrane helix</keyword>
<evidence type="ECO:0000313" key="7">
    <source>
        <dbReference type="EMBL" id="OGY96710.1"/>
    </source>
</evidence>